<evidence type="ECO:0000313" key="5">
    <source>
        <dbReference type="EMBL" id="QQR92925.1"/>
    </source>
</evidence>
<dbReference type="Pfam" id="PF01593">
    <property type="entry name" value="Amino_oxidase"/>
    <property type="match status" value="1"/>
</dbReference>
<name>A0A7T9DKG6_9ARCH</name>
<comment type="pathway">
    <text evidence="1">Carotenoid biosynthesis.</text>
</comment>
<dbReference type="PRINTS" id="PR00419">
    <property type="entry name" value="ADXRDTASE"/>
</dbReference>
<dbReference type="InterPro" id="IPR002937">
    <property type="entry name" value="Amino_oxidase"/>
</dbReference>
<evidence type="ECO:0000256" key="2">
    <source>
        <dbReference type="ARBA" id="ARBA00022746"/>
    </source>
</evidence>
<keyword evidence="3" id="KW-0560">Oxidoreductase</keyword>
<evidence type="ECO:0000259" key="4">
    <source>
        <dbReference type="Pfam" id="PF01593"/>
    </source>
</evidence>
<accession>A0A7T9DKG6</accession>
<dbReference type="PROSITE" id="PS51257">
    <property type="entry name" value="PROKAR_LIPOPROTEIN"/>
    <property type="match status" value="1"/>
</dbReference>
<dbReference type="SUPFAM" id="SSF51905">
    <property type="entry name" value="FAD/NAD(P)-binding domain"/>
    <property type="match status" value="1"/>
</dbReference>
<dbReference type="AlphaFoldDB" id="A0A7T9DKG6"/>
<gene>
    <name evidence="5" type="primary">crtI</name>
    <name evidence="5" type="ORF">IPJ89_01615</name>
</gene>
<dbReference type="NCBIfam" id="TIGR02734">
    <property type="entry name" value="crtI_fam"/>
    <property type="match status" value="1"/>
</dbReference>
<dbReference type="InterPro" id="IPR036188">
    <property type="entry name" value="FAD/NAD-bd_sf"/>
</dbReference>
<evidence type="ECO:0000256" key="1">
    <source>
        <dbReference type="ARBA" id="ARBA00004829"/>
    </source>
</evidence>
<reference evidence="5" key="1">
    <citation type="submission" date="2020-11" db="EMBL/GenBank/DDBJ databases">
        <title>Connecting structure to function with the recovery of over 1000 high-quality activated sludge metagenome-assembled genomes encoding full-length rRNA genes using long-read sequencing.</title>
        <authorList>
            <person name="Singleton C.M."/>
            <person name="Petriglieri F."/>
            <person name="Kristensen J.M."/>
            <person name="Kirkegaard R.H."/>
            <person name="Michaelsen T.Y."/>
            <person name="Andersen M.H."/>
            <person name="Karst S.M."/>
            <person name="Dueholm M.S."/>
            <person name="Nielsen P.H."/>
            <person name="Albertsen M."/>
        </authorList>
    </citation>
    <scope>NUCLEOTIDE SEQUENCE</scope>
    <source>
        <strain evidence="5">Fred_18-Q3-R57-64_BAT3C.431</strain>
    </source>
</reference>
<dbReference type="Gene3D" id="3.50.50.60">
    <property type="entry name" value="FAD/NAD(P)-binding domain"/>
    <property type="match status" value="2"/>
</dbReference>
<dbReference type="InterPro" id="IPR014105">
    <property type="entry name" value="Carotenoid/retinoid_OxRdtase"/>
</dbReference>
<dbReference type="Proteomes" id="UP000596004">
    <property type="component" value="Chromosome"/>
</dbReference>
<keyword evidence="2" id="KW-0125">Carotenoid biosynthesis</keyword>
<dbReference type="PANTHER" id="PTHR43734:SF1">
    <property type="entry name" value="PHYTOENE DESATURASE"/>
    <property type="match status" value="1"/>
</dbReference>
<organism evidence="5">
    <name type="scientific">Candidatus Iainarchaeum sp</name>
    <dbReference type="NCBI Taxonomy" id="3101447"/>
    <lineage>
        <taxon>Archaea</taxon>
        <taxon>Candidatus Iainarchaeota</taxon>
        <taxon>Candidatus Iainarchaeia</taxon>
        <taxon>Candidatus Iainarchaeales</taxon>
        <taxon>Candidatus Iainarchaeaceae</taxon>
        <taxon>Candidatus Iainarchaeum</taxon>
    </lineage>
</organism>
<dbReference type="EMBL" id="CP064981">
    <property type="protein sequence ID" value="QQR92925.1"/>
    <property type="molecule type" value="Genomic_DNA"/>
</dbReference>
<evidence type="ECO:0000256" key="3">
    <source>
        <dbReference type="ARBA" id="ARBA00023002"/>
    </source>
</evidence>
<sequence>MSQEKILIIGGGLGGLALACRLAKQGNAVEVFERHASVGGRVAQKKVKGYTIDLGPTFMLMPGEFEELFTYCGRDMRDYVPIQRLDPCYRLHFADQTHMDFYSGLPEMLHELKRFAQQDLQGYLNFLAYQQEKYAVVYENFITQPADSLSKIALSPQIFELLNLDGFISMWDHAAKFFSDEHLRLGFSFQSMYLGESPLATPGTYSIIPFVELTQGVWYPTQGIRSIVDGIAKLAKELGVKVHVKAAVQEIIIDEQRRATGIRLENGAIVTADRIVSNLDLPATYVKLIPASKRAIYTDKKVNALKYSSSAFMLFLGVDKDYAQLEHHNVFFCKDYLHNFKQLFDTMEVPQDPSVYVNVPTRTNPKLAPKGKHLLYVLVPVPIRPQRDGKAWDWNLEKEGFADAIITQLEARGLNDLRKHIRMKEVFTPHDWEALGGMHLGSTFGLSPIFFQSSVFRPKQKSEEFKSLYFVGASTHPGSGMPMVLISARTCQQLIQRDSLERNA</sequence>
<proteinExistence type="predicted"/>
<dbReference type="GO" id="GO:0016117">
    <property type="term" value="P:carotenoid biosynthetic process"/>
    <property type="evidence" value="ECO:0007669"/>
    <property type="project" value="UniProtKB-KW"/>
</dbReference>
<dbReference type="PANTHER" id="PTHR43734">
    <property type="entry name" value="PHYTOENE DESATURASE"/>
    <property type="match status" value="1"/>
</dbReference>
<dbReference type="GO" id="GO:0016491">
    <property type="term" value="F:oxidoreductase activity"/>
    <property type="evidence" value="ECO:0007669"/>
    <property type="project" value="UniProtKB-KW"/>
</dbReference>
<feature type="domain" description="Amine oxidase" evidence="4">
    <location>
        <begin position="13"/>
        <end position="490"/>
    </location>
</feature>
<protein>
    <submittedName>
        <fullName evidence="5">Phytoene desaturase</fullName>
    </submittedName>
</protein>